<dbReference type="EMBL" id="KB445560">
    <property type="protein sequence ID" value="EMC93688.1"/>
    <property type="molecule type" value="Genomic_DNA"/>
</dbReference>
<evidence type="ECO:0000313" key="3">
    <source>
        <dbReference type="Proteomes" id="UP000011761"/>
    </source>
</evidence>
<dbReference type="GO" id="GO:0042790">
    <property type="term" value="P:nucleolar large rRNA transcription by RNA polymerase I"/>
    <property type="evidence" value="ECO:0007669"/>
    <property type="project" value="TreeGrafter"/>
</dbReference>
<reference evidence="2 3" key="1">
    <citation type="journal article" date="2012" name="PLoS Pathog.">
        <title>Diverse lifestyles and strategies of plant pathogenesis encoded in the genomes of eighteen Dothideomycetes fungi.</title>
        <authorList>
            <person name="Ohm R.A."/>
            <person name="Feau N."/>
            <person name="Henrissat B."/>
            <person name="Schoch C.L."/>
            <person name="Horwitz B.A."/>
            <person name="Barry K.W."/>
            <person name="Condon B.J."/>
            <person name="Copeland A.C."/>
            <person name="Dhillon B."/>
            <person name="Glaser F."/>
            <person name="Hesse C.N."/>
            <person name="Kosti I."/>
            <person name="LaButti K."/>
            <person name="Lindquist E.A."/>
            <person name="Lucas S."/>
            <person name="Salamov A.A."/>
            <person name="Bradshaw R.E."/>
            <person name="Ciuffetti L."/>
            <person name="Hamelin R.C."/>
            <person name="Kema G.H.J."/>
            <person name="Lawrence C."/>
            <person name="Scott J.A."/>
            <person name="Spatafora J.W."/>
            <person name="Turgeon B.G."/>
            <person name="de Wit P.J.G.M."/>
            <person name="Zhong S."/>
            <person name="Goodwin S.B."/>
            <person name="Grigoriev I.V."/>
        </authorList>
    </citation>
    <scope>NUCLEOTIDE SEQUENCE [LARGE SCALE GENOMIC DNA]</scope>
    <source>
        <strain evidence="2 3">UAMH 10762</strain>
    </source>
</reference>
<dbReference type="GO" id="GO:0070860">
    <property type="term" value="C:RNA polymerase I core factor complex"/>
    <property type="evidence" value="ECO:0007669"/>
    <property type="project" value="TreeGrafter"/>
</dbReference>
<organism evidence="2 3">
    <name type="scientific">Baudoinia panamericana (strain UAMH 10762)</name>
    <name type="common">Angels' share fungus</name>
    <name type="synonym">Baudoinia compniacensis (strain UAMH 10762)</name>
    <dbReference type="NCBI Taxonomy" id="717646"/>
    <lineage>
        <taxon>Eukaryota</taxon>
        <taxon>Fungi</taxon>
        <taxon>Dikarya</taxon>
        <taxon>Ascomycota</taxon>
        <taxon>Pezizomycotina</taxon>
        <taxon>Dothideomycetes</taxon>
        <taxon>Dothideomycetidae</taxon>
        <taxon>Mycosphaerellales</taxon>
        <taxon>Teratosphaeriaceae</taxon>
        <taxon>Baudoinia</taxon>
    </lineage>
</organism>
<protein>
    <recommendedName>
        <fullName evidence="4">Transcription factor domain-containing protein</fullName>
    </recommendedName>
</protein>
<dbReference type="AlphaFoldDB" id="M2MQD1"/>
<accession>M2MQD1</accession>
<dbReference type="HOGENOM" id="CLU_027162_1_1_1"/>
<feature type="compositionally biased region" description="Polar residues" evidence="1">
    <location>
        <begin position="43"/>
        <end position="53"/>
    </location>
</feature>
<dbReference type="PANTHER" id="PTHR28244:SF1">
    <property type="entry name" value="RNA POLYMERASE I-SPECIFIC TRANSCRIPTION INITIATION FACTOR RRN11"/>
    <property type="match status" value="1"/>
</dbReference>
<evidence type="ECO:0000256" key="1">
    <source>
        <dbReference type="SAM" id="MobiDB-lite"/>
    </source>
</evidence>
<dbReference type="GO" id="GO:0017025">
    <property type="term" value="F:TBP-class protein binding"/>
    <property type="evidence" value="ECO:0007669"/>
    <property type="project" value="TreeGrafter"/>
</dbReference>
<dbReference type="GO" id="GO:0001181">
    <property type="term" value="F:RNA polymerase I general transcription initiation factor activity"/>
    <property type="evidence" value="ECO:0007669"/>
    <property type="project" value="InterPro"/>
</dbReference>
<dbReference type="GO" id="GO:0001164">
    <property type="term" value="F:RNA polymerase I core promoter sequence-specific DNA binding"/>
    <property type="evidence" value="ECO:0007669"/>
    <property type="project" value="InterPro"/>
</dbReference>
<feature type="compositionally biased region" description="Basic and acidic residues" evidence="1">
    <location>
        <begin position="333"/>
        <end position="351"/>
    </location>
</feature>
<dbReference type="InterPro" id="IPR007224">
    <property type="entry name" value="TIF_Rrn11"/>
</dbReference>
<proteinExistence type="predicted"/>
<evidence type="ECO:0008006" key="4">
    <source>
        <dbReference type="Google" id="ProtNLM"/>
    </source>
</evidence>
<dbReference type="OrthoDB" id="2159786at2759"/>
<evidence type="ECO:0000313" key="2">
    <source>
        <dbReference type="EMBL" id="EMC93688.1"/>
    </source>
</evidence>
<dbReference type="eggNOG" id="ENOG502SC4N">
    <property type="taxonomic scope" value="Eukaryota"/>
</dbReference>
<gene>
    <name evidence="2" type="ORF">BAUCODRAFT_114218</name>
</gene>
<dbReference type="GeneID" id="19107230"/>
<dbReference type="Pfam" id="PF04090">
    <property type="entry name" value="Rrn11"/>
    <property type="match status" value="1"/>
</dbReference>
<dbReference type="OMA" id="AMFNIWI"/>
<dbReference type="RefSeq" id="XP_007679723.1">
    <property type="nucleotide sequence ID" value="XM_007681533.1"/>
</dbReference>
<dbReference type="KEGG" id="bcom:BAUCODRAFT_114218"/>
<feature type="region of interest" description="Disordered" evidence="1">
    <location>
        <begin position="1"/>
        <end position="64"/>
    </location>
</feature>
<dbReference type="PANTHER" id="PTHR28244">
    <property type="entry name" value="RNA POLYMERASE I-SPECIFIC TRANSCRIPTION INITIATION FACTOR RRN11"/>
    <property type="match status" value="1"/>
</dbReference>
<sequence>MSIFAPIFRPTKSHKPSVSEAVKSARKRKREAGASEEDVDQDAQLSTASSPSLESAAHDAKTAFQHPVKRTDPYFVAGHSREEPLPPTPFPHAAVKNIDTQQAVASDLAALNPPLYVPGVTSDDPNTSLKRRHIDNLTTLLHTCMLRGDWERAARAWGLLLRVEVDGRGMDVRQYGRWGIGAELLLRRGAKGQSLLSKQATSPFTNEGFRLARDYYERLILQYPHTPRNQYGINALTFYPALFSVWIYEVEDRSRRARQANTPDDHASFNDIRRNELQEAKAIAQRLDDLLMTPPYDTAVPLLELRGMVGLWLSDLHTTLAEPLGGGDEDSKDDIHSDDGEAQRQREEAQHQKQKALHYLQKAKARGVGLQESVTSLLKLQAETEPMERGYNLRSQVEDY</sequence>
<name>M2MQD1_BAUPA</name>
<feature type="region of interest" description="Disordered" evidence="1">
    <location>
        <begin position="323"/>
        <end position="356"/>
    </location>
</feature>
<keyword evidence="3" id="KW-1185">Reference proteome</keyword>
<dbReference type="InterPro" id="IPR053029">
    <property type="entry name" value="RNA_pol_I-specific_init_factor"/>
</dbReference>
<dbReference type="STRING" id="717646.M2MQD1"/>
<dbReference type="Proteomes" id="UP000011761">
    <property type="component" value="Unassembled WGS sequence"/>
</dbReference>